<keyword evidence="1" id="KW-0547">Nucleotide-binding</keyword>
<evidence type="ECO:0000313" key="2">
    <source>
        <dbReference type="EMBL" id="KTB47510.1"/>
    </source>
</evidence>
<keyword evidence="1" id="KW-0067">ATP-binding</keyword>
<dbReference type="InterPro" id="IPR003837">
    <property type="entry name" value="GatC"/>
</dbReference>
<dbReference type="GO" id="GO:0050566">
    <property type="term" value="F:asparaginyl-tRNA synthase (glutamine-hydrolyzing) activity"/>
    <property type="evidence" value="ECO:0007669"/>
    <property type="project" value="RHEA"/>
</dbReference>
<gene>
    <name evidence="1" type="primary">gatC</name>
    <name evidence="2" type="ORF">DEALK_03550</name>
</gene>
<dbReference type="RefSeq" id="WP_083496305.1">
    <property type="nucleotide sequence ID" value="NZ_KQ758903.1"/>
</dbReference>
<dbReference type="GO" id="GO:0006450">
    <property type="term" value="P:regulation of translational fidelity"/>
    <property type="evidence" value="ECO:0007669"/>
    <property type="project" value="InterPro"/>
</dbReference>
<dbReference type="Gene3D" id="1.10.20.60">
    <property type="entry name" value="Glu-tRNAGln amidotransferase C subunit, N-terminal domain"/>
    <property type="match status" value="1"/>
</dbReference>
<keyword evidence="1" id="KW-0648">Protein biosynthesis</keyword>
<comment type="function">
    <text evidence="1">Allows the formation of correctly charged Asn-tRNA(Asn) or Gln-tRNA(Gln) through the transamidation of misacylated Asp-tRNA(Asn) or Glu-tRNA(Gln) in organisms which lack either or both of asparaginyl-tRNA or glutaminyl-tRNA synthetases. The reaction takes place in the presence of glutamine and ATP through an activated phospho-Asp-tRNA(Asn) or phospho-Glu-tRNA(Gln).</text>
</comment>
<comment type="similarity">
    <text evidence="1">Belongs to the GatC family.</text>
</comment>
<keyword evidence="3" id="KW-1185">Reference proteome</keyword>
<proteinExistence type="inferred from homology"/>
<dbReference type="HAMAP" id="MF_00122">
    <property type="entry name" value="GatC"/>
    <property type="match status" value="1"/>
</dbReference>
<dbReference type="GO" id="GO:0005524">
    <property type="term" value="F:ATP binding"/>
    <property type="evidence" value="ECO:0007669"/>
    <property type="project" value="UniProtKB-KW"/>
</dbReference>
<accession>A0A0W0GG33</accession>
<comment type="catalytic activity">
    <reaction evidence="1">
        <text>L-glutamyl-tRNA(Gln) + L-glutamine + ATP + H2O = L-glutaminyl-tRNA(Gln) + L-glutamate + ADP + phosphate + H(+)</text>
        <dbReference type="Rhea" id="RHEA:17521"/>
        <dbReference type="Rhea" id="RHEA-COMP:9681"/>
        <dbReference type="Rhea" id="RHEA-COMP:9684"/>
        <dbReference type="ChEBI" id="CHEBI:15377"/>
        <dbReference type="ChEBI" id="CHEBI:15378"/>
        <dbReference type="ChEBI" id="CHEBI:29985"/>
        <dbReference type="ChEBI" id="CHEBI:30616"/>
        <dbReference type="ChEBI" id="CHEBI:43474"/>
        <dbReference type="ChEBI" id="CHEBI:58359"/>
        <dbReference type="ChEBI" id="CHEBI:78520"/>
        <dbReference type="ChEBI" id="CHEBI:78521"/>
        <dbReference type="ChEBI" id="CHEBI:456216"/>
    </reaction>
</comment>
<reference evidence="2 3" key="1">
    <citation type="submission" date="2015-06" db="EMBL/GenBank/DDBJ databases">
        <title>Genome sequence of the organohalide-respiring Dehalogenimonas alkenigignens type strain (IP3-3T).</title>
        <authorList>
            <person name="Key T.A."/>
            <person name="Richmond D.P."/>
            <person name="Bowman K.S."/>
            <person name="Cho Y.-J."/>
            <person name="Chun J."/>
            <person name="da Costa M.S."/>
            <person name="Rainey F.A."/>
            <person name="Moe W.M."/>
        </authorList>
    </citation>
    <scope>NUCLEOTIDE SEQUENCE [LARGE SCALE GENOMIC DNA]</scope>
    <source>
        <strain evidence="2 3">IP3-3</strain>
    </source>
</reference>
<dbReference type="AlphaFoldDB" id="A0A0W0GG33"/>
<protein>
    <recommendedName>
        <fullName evidence="1">Aspartyl/glutamyl-tRNA(Asn/Gln) amidotransferase subunit C</fullName>
        <shortName evidence="1">Asp/Glu-ADT subunit C</shortName>
        <ecNumber evidence="1">6.3.5.-</ecNumber>
    </recommendedName>
</protein>
<dbReference type="GO" id="GO:0006412">
    <property type="term" value="P:translation"/>
    <property type="evidence" value="ECO:0007669"/>
    <property type="project" value="UniProtKB-UniRule"/>
</dbReference>
<comment type="caution">
    <text evidence="2">The sequence shown here is derived from an EMBL/GenBank/DDBJ whole genome shotgun (WGS) entry which is preliminary data.</text>
</comment>
<dbReference type="EC" id="6.3.5.-" evidence="1"/>
<comment type="catalytic activity">
    <reaction evidence="1">
        <text>L-aspartyl-tRNA(Asn) + L-glutamine + ATP + H2O = L-asparaginyl-tRNA(Asn) + L-glutamate + ADP + phosphate + 2 H(+)</text>
        <dbReference type="Rhea" id="RHEA:14513"/>
        <dbReference type="Rhea" id="RHEA-COMP:9674"/>
        <dbReference type="Rhea" id="RHEA-COMP:9677"/>
        <dbReference type="ChEBI" id="CHEBI:15377"/>
        <dbReference type="ChEBI" id="CHEBI:15378"/>
        <dbReference type="ChEBI" id="CHEBI:29985"/>
        <dbReference type="ChEBI" id="CHEBI:30616"/>
        <dbReference type="ChEBI" id="CHEBI:43474"/>
        <dbReference type="ChEBI" id="CHEBI:58359"/>
        <dbReference type="ChEBI" id="CHEBI:78515"/>
        <dbReference type="ChEBI" id="CHEBI:78516"/>
        <dbReference type="ChEBI" id="CHEBI:456216"/>
    </reaction>
</comment>
<name>A0A0W0GG33_9CHLR</name>
<dbReference type="PATRIC" id="fig|1217799.6.peg.368"/>
<dbReference type="InterPro" id="IPR036113">
    <property type="entry name" value="Asp/Glu-ADT_sf_sub_c"/>
</dbReference>
<dbReference type="GO" id="GO:0050567">
    <property type="term" value="F:glutaminyl-tRNA synthase (glutamine-hydrolyzing) activity"/>
    <property type="evidence" value="ECO:0007669"/>
    <property type="project" value="UniProtKB-UniRule"/>
</dbReference>
<dbReference type="PANTHER" id="PTHR15004:SF0">
    <property type="entry name" value="GLUTAMYL-TRNA(GLN) AMIDOTRANSFERASE SUBUNIT C, MITOCHONDRIAL"/>
    <property type="match status" value="1"/>
</dbReference>
<evidence type="ECO:0000313" key="3">
    <source>
        <dbReference type="Proteomes" id="UP000053947"/>
    </source>
</evidence>
<dbReference type="OrthoDB" id="9813938at2"/>
<evidence type="ECO:0000256" key="1">
    <source>
        <dbReference type="HAMAP-Rule" id="MF_00122"/>
    </source>
</evidence>
<dbReference type="PANTHER" id="PTHR15004">
    <property type="entry name" value="GLUTAMYL-TRNA(GLN) AMIDOTRANSFERASE SUBUNIT C, MITOCHONDRIAL"/>
    <property type="match status" value="1"/>
</dbReference>
<dbReference type="GO" id="GO:0016740">
    <property type="term" value="F:transferase activity"/>
    <property type="evidence" value="ECO:0007669"/>
    <property type="project" value="UniProtKB-KW"/>
</dbReference>
<comment type="subunit">
    <text evidence="1">Heterotrimer of A, B and C subunits.</text>
</comment>
<keyword evidence="2" id="KW-0808">Transferase</keyword>
<dbReference type="Pfam" id="PF02686">
    <property type="entry name" value="GatC"/>
    <property type="match status" value="1"/>
</dbReference>
<dbReference type="EMBL" id="LFDV01000002">
    <property type="protein sequence ID" value="KTB47510.1"/>
    <property type="molecule type" value="Genomic_DNA"/>
</dbReference>
<dbReference type="Proteomes" id="UP000053947">
    <property type="component" value="Unassembled WGS sequence"/>
</dbReference>
<dbReference type="NCBIfam" id="TIGR00135">
    <property type="entry name" value="gatC"/>
    <property type="match status" value="1"/>
</dbReference>
<dbReference type="GO" id="GO:0070681">
    <property type="term" value="P:glutaminyl-tRNAGln biosynthesis via transamidation"/>
    <property type="evidence" value="ECO:0007669"/>
    <property type="project" value="TreeGrafter"/>
</dbReference>
<dbReference type="STRING" id="1217799.DEALK_03550"/>
<dbReference type="SUPFAM" id="SSF141000">
    <property type="entry name" value="Glu-tRNAGln amidotransferase C subunit"/>
    <property type="match status" value="1"/>
</dbReference>
<organism evidence="2 3">
    <name type="scientific">Dehalogenimonas alkenigignens</name>
    <dbReference type="NCBI Taxonomy" id="1217799"/>
    <lineage>
        <taxon>Bacteria</taxon>
        <taxon>Bacillati</taxon>
        <taxon>Chloroflexota</taxon>
        <taxon>Dehalococcoidia</taxon>
        <taxon>Dehalococcoidales</taxon>
        <taxon>Dehalococcoidaceae</taxon>
        <taxon>Dehalogenimonas</taxon>
    </lineage>
</organism>
<keyword evidence="1 2" id="KW-0436">Ligase</keyword>
<sequence>MELTREEVLHIARLARLGIDDAEVDRLQSQLSDILGHFAVLSQVDTDGVPPTAHTVAQCNILGYDEPISSLPIDAVLSNAPEREGDFFRIRAVLE</sequence>